<reference evidence="1" key="1">
    <citation type="journal article" date="2020" name="Nat. Commun.">
        <title>Large-scale genome sequencing of mycorrhizal fungi provides insights into the early evolution of symbiotic traits.</title>
        <authorList>
            <person name="Miyauchi S."/>
            <person name="Kiss E."/>
            <person name="Kuo A."/>
            <person name="Drula E."/>
            <person name="Kohler A."/>
            <person name="Sanchez-Garcia M."/>
            <person name="Morin E."/>
            <person name="Andreopoulos B."/>
            <person name="Barry K.W."/>
            <person name="Bonito G."/>
            <person name="Buee M."/>
            <person name="Carver A."/>
            <person name="Chen C."/>
            <person name="Cichocki N."/>
            <person name="Clum A."/>
            <person name="Culley D."/>
            <person name="Crous P.W."/>
            <person name="Fauchery L."/>
            <person name="Girlanda M."/>
            <person name="Hayes R.D."/>
            <person name="Keri Z."/>
            <person name="LaButti K."/>
            <person name="Lipzen A."/>
            <person name="Lombard V."/>
            <person name="Magnuson J."/>
            <person name="Maillard F."/>
            <person name="Murat C."/>
            <person name="Nolan M."/>
            <person name="Ohm R.A."/>
            <person name="Pangilinan J."/>
            <person name="Pereira M.F."/>
            <person name="Perotto S."/>
            <person name="Peter M."/>
            <person name="Pfister S."/>
            <person name="Riley R."/>
            <person name="Sitrit Y."/>
            <person name="Stielow J.B."/>
            <person name="Szollosi G."/>
            <person name="Zifcakova L."/>
            <person name="Stursova M."/>
            <person name="Spatafora J.W."/>
            <person name="Tedersoo L."/>
            <person name="Vaario L.M."/>
            <person name="Yamada A."/>
            <person name="Yan M."/>
            <person name="Wang P."/>
            <person name="Xu J."/>
            <person name="Bruns T."/>
            <person name="Baldrian P."/>
            <person name="Vilgalys R."/>
            <person name="Dunand C."/>
            <person name="Henrissat B."/>
            <person name="Grigoriev I.V."/>
            <person name="Hibbett D."/>
            <person name="Nagy L.G."/>
            <person name="Martin F.M."/>
        </authorList>
    </citation>
    <scope>NUCLEOTIDE SEQUENCE</scope>
    <source>
        <strain evidence="1">UH-Tt-Lm1</strain>
    </source>
</reference>
<comment type="caution">
    <text evidence="1">The sequence shown here is derived from an EMBL/GenBank/DDBJ whole genome shotgun (WGS) entry which is preliminary data.</text>
</comment>
<organism evidence="1 2">
    <name type="scientific">Thelephora terrestris</name>
    <dbReference type="NCBI Taxonomy" id="56493"/>
    <lineage>
        <taxon>Eukaryota</taxon>
        <taxon>Fungi</taxon>
        <taxon>Dikarya</taxon>
        <taxon>Basidiomycota</taxon>
        <taxon>Agaricomycotina</taxon>
        <taxon>Agaricomycetes</taxon>
        <taxon>Thelephorales</taxon>
        <taxon>Thelephoraceae</taxon>
        <taxon>Thelephora</taxon>
    </lineage>
</organism>
<protein>
    <submittedName>
        <fullName evidence="1">Uncharacterized protein</fullName>
    </submittedName>
</protein>
<sequence>MPGQRNATDVVAEKHQPFDHLTTVVQPFETEGSRDVEFQQKINKVLLDLVLQFHAWAAAKPTREHESATELLEKEVNFIIEKEKSQGRCSVPSRSCVEQTRAMLGDFIKSVRSALAALGETL</sequence>
<proteinExistence type="predicted"/>
<keyword evidence="2" id="KW-1185">Reference proteome</keyword>
<accession>A0A9P6HKA2</accession>
<reference evidence="1" key="2">
    <citation type="submission" date="2020-11" db="EMBL/GenBank/DDBJ databases">
        <authorList>
            <consortium name="DOE Joint Genome Institute"/>
            <person name="Kuo A."/>
            <person name="Miyauchi S."/>
            <person name="Kiss E."/>
            <person name="Drula E."/>
            <person name="Kohler A."/>
            <person name="Sanchez-Garcia M."/>
            <person name="Andreopoulos B."/>
            <person name="Barry K.W."/>
            <person name="Bonito G."/>
            <person name="Buee M."/>
            <person name="Carver A."/>
            <person name="Chen C."/>
            <person name="Cichocki N."/>
            <person name="Clum A."/>
            <person name="Culley D."/>
            <person name="Crous P.W."/>
            <person name="Fauchery L."/>
            <person name="Girlanda M."/>
            <person name="Hayes R."/>
            <person name="Keri Z."/>
            <person name="Labutti K."/>
            <person name="Lipzen A."/>
            <person name="Lombard V."/>
            <person name="Magnuson J."/>
            <person name="Maillard F."/>
            <person name="Morin E."/>
            <person name="Murat C."/>
            <person name="Nolan M."/>
            <person name="Ohm R."/>
            <person name="Pangilinan J."/>
            <person name="Pereira M."/>
            <person name="Perotto S."/>
            <person name="Peter M."/>
            <person name="Riley R."/>
            <person name="Sitrit Y."/>
            <person name="Stielow B."/>
            <person name="Szollosi G."/>
            <person name="Zifcakova L."/>
            <person name="Stursova M."/>
            <person name="Spatafora J.W."/>
            <person name="Tedersoo L."/>
            <person name="Vaario L.-M."/>
            <person name="Yamada A."/>
            <person name="Yan M."/>
            <person name="Wang P."/>
            <person name="Xu J."/>
            <person name="Bruns T."/>
            <person name="Baldrian P."/>
            <person name="Vilgalys R."/>
            <person name="Henrissat B."/>
            <person name="Grigoriev I.V."/>
            <person name="Hibbett D."/>
            <person name="Nagy L.G."/>
            <person name="Martin F.M."/>
        </authorList>
    </citation>
    <scope>NUCLEOTIDE SEQUENCE</scope>
    <source>
        <strain evidence="1">UH-Tt-Lm1</strain>
    </source>
</reference>
<name>A0A9P6HKA2_9AGAM</name>
<evidence type="ECO:0000313" key="2">
    <source>
        <dbReference type="Proteomes" id="UP000736335"/>
    </source>
</evidence>
<dbReference type="AlphaFoldDB" id="A0A9P6HKA2"/>
<gene>
    <name evidence="1" type="ORF">BJ322DRAFT_593424</name>
</gene>
<dbReference type="EMBL" id="WIUZ02000004">
    <property type="protein sequence ID" value="KAF9787951.1"/>
    <property type="molecule type" value="Genomic_DNA"/>
</dbReference>
<evidence type="ECO:0000313" key="1">
    <source>
        <dbReference type="EMBL" id="KAF9787951.1"/>
    </source>
</evidence>
<dbReference type="Proteomes" id="UP000736335">
    <property type="component" value="Unassembled WGS sequence"/>
</dbReference>
<dbReference type="OrthoDB" id="3224400at2759"/>